<keyword evidence="7" id="KW-1133">Transmembrane helix</keyword>
<dbReference type="InterPro" id="IPR019756">
    <property type="entry name" value="Pept_S26A_signal_pept_1_Ser-AS"/>
</dbReference>
<sequence length="185" mass="20545">MQGVQRESVLELLEAVGLAIGLAAVIILFVAQSFLVQGHSMEPTLHNGERLLVDKLSYRFRSPERGEIVVFRVPTDPSRKFIKRIIGVPGDMLEFQGGRVLLNGRPLQESYARGPTQSQVARTVVPPGRYFVLGDNRLNSDDSRFDDVGFIPRDAIIGRALLIYWPLYRASLVQVPATFASAARP</sequence>
<evidence type="ECO:0000256" key="8">
    <source>
        <dbReference type="RuleBase" id="RU362042"/>
    </source>
</evidence>
<feature type="transmembrane region" description="Helical" evidence="7">
    <location>
        <begin position="12"/>
        <end position="35"/>
    </location>
</feature>
<comment type="catalytic activity">
    <reaction evidence="1 7">
        <text>Cleavage of hydrophobic, N-terminal signal or leader sequences from secreted and periplasmic proteins.</text>
        <dbReference type="EC" id="3.4.21.89"/>
    </reaction>
</comment>
<evidence type="ECO:0000256" key="7">
    <source>
        <dbReference type="RuleBase" id="RU003993"/>
    </source>
</evidence>
<evidence type="ECO:0000259" key="9">
    <source>
        <dbReference type="Pfam" id="PF10502"/>
    </source>
</evidence>
<dbReference type="NCBIfam" id="TIGR02227">
    <property type="entry name" value="sigpep_I_bact"/>
    <property type="match status" value="1"/>
</dbReference>
<name>A0ABZ1C024_9FIRM</name>
<dbReference type="PANTHER" id="PTHR43390">
    <property type="entry name" value="SIGNAL PEPTIDASE I"/>
    <property type="match status" value="1"/>
</dbReference>
<keyword evidence="6 7" id="KW-0378">Hydrolase</keyword>
<keyword evidence="7" id="KW-0812">Transmembrane</keyword>
<dbReference type="Proteomes" id="UP001332192">
    <property type="component" value="Chromosome"/>
</dbReference>
<dbReference type="EMBL" id="CP141615">
    <property type="protein sequence ID" value="WRP18431.1"/>
    <property type="molecule type" value="Genomic_DNA"/>
</dbReference>
<dbReference type="EC" id="3.4.21.89" evidence="4 7"/>
<dbReference type="RefSeq" id="WP_324717704.1">
    <property type="nucleotide sequence ID" value="NZ_CP141615.1"/>
</dbReference>
<dbReference type="Pfam" id="PF10502">
    <property type="entry name" value="Peptidase_S26"/>
    <property type="match status" value="1"/>
</dbReference>
<accession>A0ABZ1C024</accession>
<dbReference type="PANTHER" id="PTHR43390:SF1">
    <property type="entry name" value="CHLOROPLAST PROCESSING PEPTIDASE"/>
    <property type="match status" value="1"/>
</dbReference>
<comment type="subcellular location">
    <subcellularLocation>
        <location evidence="2">Cell membrane</location>
        <topology evidence="2">Single-pass type II membrane protein</topology>
    </subcellularLocation>
    <subcellularLocation>
        <location evidence="8">Membrane</location>
        <topology evidence="8">Single-pass type II membrane protein</topology>
    </subcellularLocation>
</comment>
<dbReference type="GO" id="GO:0009003">
    <property type="term" value="F:signal peptidase activity"/>
    <property type="evidence" value="ECO:0007669"/>
    <property type="project" value="UniProtKB-EC"/>
</dbReference>
<evidence type="ECO:0000256" key="6">
    <source>
        <dbReference type="ARBA" id="ARBA00022801"/>
    </source>
</evidence>
<protein>
    <recommendedName>
        <fullName evidence="4 7">Signal peptidase I</fullName>
        <ecNumber evidence="4 7">3.4.21.89</ecNumber>
    </recommendedName>
</protein>
<keyword evidence="11" id="KW-1185">Reference proteome</keyword>
<gene>
    <name evidence="10" type="primary">lepB</name>
    <name evidence="10" type="ORF">U7230_05345</name>
</gene>
<evidence type="ECO:0000256" key="5">
    <source>
        <dbReference type="ARBA" id="ARBA00022670"/>
    </source>
</evidence>
<dbReference type="InterPro" id="IPR019533">
    <property type="entry name" value="Peptidase_S26"/>
</dbReference>
<evidence type="ECO:0000313" key="10">
    <source>
        <dbReference type="EMBL" id="WRP18431.1"/>
    </source>
</evidence>
<evidence type="ECO:0000256" key="2">
    <source>
        <dbReference type="ARBA" id="ARBA00004401"/>
    </source>
</evidence>
<evidence type="ECO:0000256" key="1">
    <source>
        <dbReference type="ARBA" id="ARBA00000677"/>
    </source>
</evidence>
<organism evidence="10 11">
    <name type="scientific">Carboxydichorda subterranea</name>
    <dbReference type="NCBI Taxonomy" id="3109565"/>
    <lineage>
        <taxon>Bacteria</taxon>
        <taxon>Bacillati</taxon>
        <taxon>Bacillota</taxon>
        <taxon>Limnochordia</taxon>
        <taxon>Limnochordales</taxon>
        <taxon>Geochordaceae</taxon>
        <taxon>Carboxydichorda</taxon>
    </lineage>
</organism>
<dbReference type="Gene3D" id="2.10.109.10">
    <property type="entry name" value="Umud Fragment, subunit A"/>
    <property type="match status" value="1"/>
</dbReference>
<dbReference type="PROSITE" id="PS00761">
    <property type="entry name" value="SPASE_I_3"/>
    <property type="match status" value="1"/>
</dbReference>
<dbReference type="CDD" id="cd06530">
    <property type="entry name" value="S26_SPase_I"/>
    <property type="match status" value="1"/>
</dbReference>
<comment type="similarity">
    <text evidence="3 8">Belongs to the peptidase S26 family.</text>
</comment>
<dbReference type="InterPro" id="IPR019758">
    <property type="entry name" value="Pept_S26A_signal_pept_1_CS"/>
</dbReference>
<dbReference type="PROSITE" id="PS00501">
    <property type="entry name" value="SPASE_I_1"/>
    <property type="match status" value="1"/>
</dbReference>
<keyword evidence="7" id="KW-0472">Membrane</keyword>
<dbReference type="InterPro" id="IPR019757">
    <property type="entry name" value="Pept_S26A_signal_pept_1_Lys-AS"/>
</dbReference>
<dbReference type="PRINTS" id="PR00727">
    <property type="entry name" value="LEADERPTASE"/>
</dbReference>
<dbReference type="InterPro" id="IPR000223">
    <property type="entry name" value="Pept_S26A_signal_pept_1"/>
</dbReference>
<feature type="domain" description="Peptidase S26" evidence="9">
    <location>
        <begin position="10"/>
        <end position="165"/>
    </location>
</feature>
<reference evidence="10 11" key="1">
    <citation type="journal article" date="2024" name="Front. Microbiol.">
        <title>Novel thermophilic genera Geochorda gen. nov. and Carboxydochorda gen. nov. from the deep terrestrial subsurface reveal the ecophysiological diversity in the class Limnochordia.</title>
        <authorList>
            <person name="Karnachuk O.V."/>
            <person name="Lukina A.P."/>
            <person name="Avakyan M.R."/>
            <person name="Kadnikov V.V."/>
            <person name="Begmatov S."/>
            <person name="Beletsky A.V."/>
            <person name="Vlasova K.G."/>
            <person name="Novikov A.A."/>
            <person name="Shcherbakova V.A."/>
            <person name="Mardanov A.V."/>
            <person name="Ravin N.V."/>
        </authorList>
    </citation>
    <scope>NUCLEOTIDE SEQUENCE [LARGE SCALE GENOMIC DNA]</scope>
    <source>
        <strain evidence="10 11">L945</strain>
    </source>
</reference>
<evidence type="ECO:0000313" key="11">
    <source>
        <dbReference type="Proteomes" id="UP001332192"/>
    </source>
</evidence>
<dbReference type="SUPFAM" id="SSF51306">
    <property type="entry name" value="LexA/Signal peptidase"/>
    <property type="match status" value="1"/>
</dbReference>
<dbReference type="PROSITE" id="PS00760">
    <property type="entry name" value="SPASE_I_2"/>
    <property type="match status" value="1"/>
</dbReference>
<evidence type="ECO:0000256" key="4">
    <source>
        <dbReference type="ARBA" id="ARBA00013208"/>
    </source>
</evidence>
<dbReference type="InterPro" id="IPR036286">
    <property type="entry name" value="LexA/Signal_pep-like_sf"/>
</dbReference>
<keyword evidence="5 7" id="KW-0645">Protease</keyword>
<proteinExistence type="inferred from homology"/>
<evidence type="ECO:0000256" key="3">
    <source>
        <dbReference type="ARBA" id="ARBA00009370"/>
    </source>
</evidence>